<dbReference type="AlphaFoldDB" id="A0A1K0IL39"/>
<proteinExistence type="predicted"/>
<gene>
    <name evidence="1" type="ORF">CNECB9_4260013</name>
</gene>
<protein>
    <submittedName>
        <fullName evidence="1">Uncharacterized protein</fullName>
    </submittedName>
</protein>
<reference evidence="1" key="1">
    <citation type="submission" date="2016-09" db="EMBL/GenBank/DDBJ databases">
        <authorList>
            <person name="Capua I."/>
            <person name="De Benedictis P."/>
            <person name="Joannis T."/>
            <person name="Lombin L.H."/>
            <person name="Cattoli G."/>
        </authorList>
    </citation>
    <scope>NUCLEOTIDE SEQUENCE</scope>
    <source>
        <strain evidence="1">B9</strain>
    </source>
</reference>
<accession>A0A1K0IL39</accession>
<name>A0A1K0IL39_CUPNE</name>
<organism evidence="1">
    <name type="scientific">Cupriavidus necator</name>
    <name type="common">Alcaligenes eutrophus</name>
    <name type="synonym">Ralstonia eutropha</name>
    <dbReference type="NCBI Taxonomy" id="106590"/>
    <lineage>
        <taxon>Bacteria</taxon>
        <taxon>Pseudomonadati</taxon>
        <taxon>Pseudomonadota</taxon>
        <taxon>Betaproteobacteria</taxon>
        <taxon>Burkholderiales</taxon>
        <taxon>Burkholderiaceae</taxon>
        <taxon>Cupriavidus</taxon>
    </lineage>
</organism>
<sequence>MGGEANKVCASVLHAGAVFSYYGNLFCQALRILAKGIKY</sequence>
<evidence type="ECO:0000313" key="1">
    <source>
        <dbReference type="EMBL" id="SCU83816.1"/>
    </source>
</evidence>
<dbReference type="EMBL" id="FMSH01000364">
    <property type="protein sequence ID" value="SCU83816.1"/>
    <property type="molecule type" value="Genomic_DNA"/>
</dbReference>